<keyword evidence="2" id="KW-1133">Transmembrane helix</keyword>
<comment type="caution">
    <text evidence="3">The sequence shown here is derived from an EMBL/GenBank/DDBJ whole genome shotgun (WGS) entry which is preliminary data.</text>
</comment>
<feature type="region of interest" description="Disordered" evidence="1">
    <location>
        <begin position="119"/>
        <end position="185"/>
    </location>
</feature>
<keyword evidence="4" id="KW-1185">Reference proteome</keyword>
<organism evidence="3 4">
    <name type="scientific">Dietzia aerolata</name>
    <dbReference type="NCBI Taxonomy" id="595984"/>
    <lineage>
        <taxon>Bacteria</taxon>
        <taxon>Bacillati</taxon>
        <taxon>Actinomycetota</taxon>
        <taxon>Actinomycetes</taxon>
        <taxon>Mycobacteriales</taxon>
        <taxon>Dietziaceae</taxon>
        <taxon>Dietzia</taxon>
    </lineage>
</organism>
<evidence type="ECO:0000256" key="1">
    <source>
        <dbReference type="SAM" id="MobiDB-lite"/>
    </source>
</evidence>
<keyword evidence="2" id="KW-0812">Transmembrane</keyword>
<keyword evidence="2" id="KW-0472">Membrane</keyword>
<name>A0ABV5JMK2_9ACTN</name>
<feature type="compositionally biased region" description="Basic and acidic residues" evidence="1">
    <location>
        <begin position="1"/>
        <end position="10"/>
    </location>
</feature>
<evidence type="ECO:0000313" key="4">
    <source>
        <dbReference type="Proteomes" id="UP001589700"/>
    </source>
</evidence>
<feature type="compositionally biased region" description="Gly residues" evidence="1">
    <location>
        <begin position="15"/>
        <end position="33"/>
    </location>
</feature>
<evidence type="ECO:0008006" key="5">
    <source>
        <dbReference type="Google" id="ProtNLM"/>
    </source>
</evidence>
<accession>A0ABV5JMK2</accession>
<feature type="transmembrane region" description="Helical" evidence="2">
    <location>
        <begin position="87"/>
        <end position="111"/>
    </location>
</feature>
<evidence type="ECO:0000313" key="3">
    <source>
        <dbReference type="EMBL" id="MFB9258951.1"/>
    </source>
</evidence>
<reference evidence="3 4" key="1">
    <citation type="submission" date="2024-09" db="EMBL/GenBank/DDBJ databases">
        <authorList>
            <person name="Sun Q."/>
            <person name="Mori K."/>
        </authorList>
    </citation>
    <scope>NUCLEOTIDE SEQUENCE [LARGE SCALE GENOMIC DNA]</scope>
    <source>
        <strain evidence="3 4">CCM 7659</strain>
    </source>
</reference>
<feature type="compositionally biased region" description="Low complexity" evidence="1">
    <location>
        <begin position="158"/>
        <end position="168"/>
    </location>
</feature>
<sequence length="277" mass="28427">MSDGLGERKGVSMAHGGGGGGWADGPDNTGGQGWDDTHGWQDQPGWDDTSAGHWGWADPAQNGSSYGYAPAPPMGGKRGSGGGSSGLMTAVVSMLIVVVLGLAGALVYFFLRPDSAGAGGAGQAASGDTTSGWQTVPNTLGGDASQGEATVTVTRDAQSSQSGSSQSSRNSDYPAGADSSGWIDNRQSRCRSGDDAVMIGRSSQASFSICTDSDTGRYYYRGSASGLGLEVADPTVKDGEATVVNGGVIYQIWEDRMAIYQSGELISDQEIVTLWTR</sequence>
<protein>
    <recommendedName>
        <fullName evidence="5">Serine/threonine protein kinase</fullName>
    </recommendedName>
</protein>
<dbReference type="Proteomes" id="UP001589700">
    <property type="component" value="Unassembled WGS sequence"/>
</dbReference>
<gene>
    <name evidence="3" type="ORF">ACFFVD_03980</name>
</gene>
<proteinExistence type="predicted"/>
<feature type="compositionally biased region" description="Polar residues" evidence="1">
    <location>
        <begin position="147"/>
        <end position="157"/>
    </location>
</feature>
<feature type="region of interest" description="Disordered" evidence="1">
    <location>
        <begin position="1"/>
        <end position="58"/>
    </location>
</feature>
<dbReference type="RefSeq" id="WP_182633167.1">
    <property type="nucleotide sequence ID" value="NZ_JAALDM010000235.1"/>
</dbReference>
<dbReference type="EMBL" id="JBHMDY010000002">
    <property type="protein sequence ID" value="MFB9258951.1"/>
    <property type="molecule type" value="Genomic_DNA"/>
</dbReference>
<evidence type="ECO:0000256" key="2">
    <source>
        <dbReference type="SAM" id="Phobius"/>
    </source>
</evidence>
<feature type="compositionally biased region" description="Polar residues" evidence="1">
    <location>
        <begin position="128"/>
        <end position="138"/>
    </location>
</feature>